<protein>
    <submittedName>
        <fullName evidence="1">Uncharacterized protein</fullName>
    </submittedName>
</protein>
<keyword evidence="2" id="KW-1185">Reference proteome</keyword>
<evidence type="ECO:0000313" key="2">
    <source>
        <dbReference type="Proteomes" id="UP000323000"/>
    </source>
</evidence>
<comment type="caution">
    <text evidence="1">The sequence shown here is derived from an EMBL/GenBank/DDBJ whole genome shotgun (WGS) entry which is preliminary data.</text>
</comment>
<organism evidence="1 2">
    <name type="scientific">Acer yangbiense</name>
    <dbReference type="NCBI Taxonomy" id="1000413"/>
    <lineage>
        <taxon>Eukaryota</taxon>
        <taxon>Viridiplantae</taxon>
        <taxon>Streptophyta</taxon>
        <taxon>Embryophyta</taxon>
        <taxon>Tracheophyta</taxon>
        <taxon>Spermatophyta</taxon>
        <taxon>Magnoliopsida</taxon>
        <taxon>eudicotyledons</taxon>
        <taxon>Gunneridae</taxon>
        <taxon>Pentapetalae</taxon>
        <taxon>rosids</taxon>
        <taxon>malvids</taxon>
        <taxon>Sapindales</taxon>
        <taxon>Sapindaceae</taxon>
        <taxon>Hippocastanoideae</taxon>
        <taxon>Acereae</taxon>
        <taxon>Acer</taxon>
    </lineage>
</organism>
<gene>
    <name evidence="1" type="ORF">EZV62_023448</name>
</gene>
<dbReference type="AlphaFoldDB" id="A0A5C7H1R0"/>
<proteinExistence type="predicted"/>
<name>A0A5C7H1R0_9ROSI</name>
<accession>A0A5C7H1R0</accession>
<reference evidence="2" key="1">
    <citation type="journal article" date="2019" name="Gigascience">
        <title>De novo genome assembly of the endangered Acer yangbiense, a plant species with extremely small populations endemic to Yunnan Province, China.</title>
        <authorList>
            <person name="Yang J."/>
            <person name="Wariss H.M."/>
            <person name="Tao L."/>
            <person name="Zhang R."/>
            <person name="Yun Q."/>
            <person name="Hollingsworth P."/>
            <person name="Dao Z."/>
            <person name="Luo G."/>
            <person name="Guo H."/>
            <person name="Ma Y."/>
            <person name="Sun W."/>
        </authorList>
    </citation>
    <scope>NUCLEOTIDE SEQUENCE [LARGE SCALE GENOMIC DNA]</scope>
    <source>
        <strain evidence="2">cv. Malutang</strain>
    </source>
</reference>
<sequence length="150" mass="17394">MCFAGFTPDPRSGADRAFGVGLIRQILLKSSPRVRAPMQVVMVTTTSLTSSSDLVVFILSLKLLQWRWREKDGWVMRRANEAVKARVWMEIWFCFNEREICGEEREFDMGLGLGFWVVDDEGSGISIEEFSCNVEDHDWSSCYQKRWALW</sequence>
<dbReference type="EMBL" id="VAHF01000011">
    <property type="protein sequence ID" value="TXG50924.1"/>
    <property type="molecule type" value="Genomic_DNA"/>
</dbReference>
<dbReference type="Proteomes" id="UP000323000">
    <property type="component" value="Chromosome 11"/>
</dbReference>
<evidence type="ECO:0000313" key="1">
    <source>
        <dbReference type="EMBL" id="TXG50924.1"/>
    </source>
</evidence>